<dbReference type="InterPro" id="IPR018672">
    <property type="entry name" value="DUF2140"/>
</dbReference>
<evidence type="ECO:0000313" key="3">
    <source>
        <dbReference type="Proteomes" id="UP001597519"/>
    </source>
</evidence>
<comment type="caution">
    <text evidence="2">The sequence shown here is derived from an EMBL/GenBank/DDBJ whole genome shotgun (WGS) entry which is preliminary data.</text>
</comment>
<name>A0ABW5WSH2_9STAP</name>
<dbReference type="Pfam" id="PF09911">
    <property type="entry name" value="DUF2140"/>
    <property type="match status" value="1"/>
</dbReference>
<protein>
    <submittedName>
        <fullName evidence="2">DUF2140 family protein</fullName>
    </submittedName>
</protein>
<accession>A0ABW5WSH2</accession>
<dbReference type="EMBL" id="JBHUOQ010000001">
    <property type="protein sequence ID" value="MFD2829312.1"/>
    <property type="molecule type" value="Genomic_DNA"/>
</dbReference>
<proteinExistence type="predicted"/>
<dbReference type="RefSeq" id="WP_377771205.1">
    <property type="nucleotide sequence ID" value="NZ_JBHUOQ010000001.1"/>
</dbReference>
<evidence type="ECO:0000313" key="2">
    <source>
        <dbReference type="EMBL" id="MFD2829312.1"/>
    </source>
</evidence>
<sequence>MNIWKWLSIILIVLNIGFFVWLYSALSGTYDDKPEAGDSHGEAQGLQIILPNATVETFINDALRTSGSDNITVDISTEEITLHSVNQIFGASVNTVFNIEPDIESDNIIFHISNIDIGSLPLSQDALYTVITRAAELPEGVSFSEDTKALVIDPSLFEEDLPEGIQIETIDYGSDAWYFSIER</sequence>
<gene>
    <name evidence="2" type="ORF">ACFSX4_02460</name>
</gene>
<feature type="transmembrane region" description="Helical" evidence="1">
    <location>
        <begin position="6"/>
        <end position="26"/>
    </location>
</feature>
<evidence type="ECO:0000256" key="1">
    <source>
        <dbReference type="SAM" id="Phobius"/>
    </source>
</evidence>
<keyword evidence="1" id="KW-0812">Transmembrane</keyword>
<keyword evidence="1" id="KW-0472">Membrane</keyword>
<dbReference type="Proteomes" id="UP001597519">
    <property type="component" value="Unassembled WGS sequence"/>
</dbReference>
<reference evidence="3" key="1">
    <citation type="journal article" date="2019" name="Int. J. Syst. Evol. Microbiol.">
        <title>The Global Catalogue of Microorganisms (GCM) 10K type strain sequencing project: providing services to taxonomists for standard genome sequencing and annotation.</title>
        <authorList>
            <consortium name="The Broad Institute Genomics Platform"/>
            <consortium name="The Broad Institute Genome Sequencing Center for Infectious Disease"/>
            <person name="Wu L."/>
            <person name="Ma J."/>
        </authorList>
    </citation>
    <scope>NUCLEOTIDE SEQUENCE [LARGE SCALE GENOMIC DNA]</scope>
    <source>
        <strain evidence="3">KCTC 33575</strain>
    </source>
</reference>
<keyword evidence="1" id="KW-1133">Transmembrane helix</keyword>
<keyword evidence="3" id="KW-1185">Reference proteome</keyword>
<organism evidence="2 3">
    <name type="scientific">Corticicoccus populi</name>
    <dbReference type="NCBI Taxonomy" id="1812821"/>
    <lineage>
        <taxon>Bacteria</taxon>
        <taxon>Bacillati</taxon>
        <taxon>Bacillota</taxon>
        <taxon>Bacilli</taxon>
        <taxon>Bacillales</taxon>
        <taxon>Staphylococcaceae</taxon>
        <taxon>Corticicoccus</taxon>
    </lineage>
</organism>